<dbReference type="Proteomes" id="UP000316304">
    <property type="component" value="Unassembled WGS sequence"/>
</dbReference>
<gene>
    <name evidence="1" type="ORF">Pla52o_40160</name>
</gene>
<proteinExistence type="predicted"/>
<keyword evidence="2" id="KW-1185">Reference proteome</keyword>
<dbReference type="OrthoDB" id="9831660at2"/>
<reference evidence="1 2" key="1">
    <citation type="submission" date="2019-02" db="EMBL/GenBank/DDBJ databases">
        <title>Deep-cultivation of Planctomycetes and their phenomic and genomic characterization uncovers novel biology.</title>
        <authorList>
            <person name="Wiegand S."/>
            <person name="Jogler M."/>
            <person name="Boedeker C."/>
            <person name="Pinto D."/>
            <person name="Vollmers J."/>
            <person name="Rivas-Marin E."/>
            <person name="Kohn T."/>
            <person name="Peeters S.H."/>
            <person name="Heuer A."/>
            <person name="Rast P."/>
            <person name="Oberbeckmann S."/>
            <person name="Bunk B."/>
            <person name="Jeske O."/>
            <person name="Meyerdierks A."/>
            <person name="Storesund J.E."/>
            <person name="Kallscheuer N."/>
            <person name="Luecker S."/>
            <person name="Lage O.M."/>
            <person name="Pohl T."/>
            <person name="Merkel B.J."/>
            <person name="Hornburger P."/>
            <person name="Mueller R.-W."/>
            <person name="Bruemmer F."/>
            <person name="Labrenz M."/>
            <person name="Spormann A.M."/>
            <person name="Op Den Camp H."/>
            <person name="Overmann J."/>
            <person name="Amann R."/>
            <person name="Jetten M.S.M."/>
            <person name="Mascher T."/>
            <person name="Medema M.H."/>
            <person name="Devos D.P."/>
            <person name="Kaster A.-K."/>
            <person name="Ovreas L."/>
            <person name="Rohde M."/>
            <person name="Galperin M.Y."/>
            <person name="Jogler C."/>
        </authorList>
    </citation>
    <scope>NUCLEOTIDE SEQUENCE [LARGE SCALE GENOMIC DNA]</scope>
    <source>
        <strain evidence="1 2">Pla52o</strain>
    </source>
</reference>
<name>A0A5C6CC22_9BACT</name>
<organism evidence="1 2">
    <name type="scientific">Novipirellula galeiformis</name>
    <dbReference type="NCBI Taxonomy" id="2528004"/>
    <lineage>
        <taxon>Bacteria</taxon>
        <taxon>Pseudomonadati</taxon>
        <taxon>Planctomycetota</taxon>
        <taxon>Planctomycetia</taxon>
        <taxon>Pirellulales</taxon>
        <taxon>Pirellulaceae</taxon>
        <taxon>Novipirellula</taxon>
    </lineage>
</organism>
<dbReference type="AlphaFoldDB" id="A0A5C6CC22"/>
<dbReference type="EMBL" id="SJPT01000007">
    <property type="protein sequence ID" value="TWU20984.1"/>
    <property type="molecule type" value="Genomic_DNA"/>
</dbReference>
<accession>A0A5C6CC22</accession>
<dbReference type="Pfam" id="PF05137">
    <property type="entry name" value="PilN"/>
    <property type="match status" value="1"/>
</dbReference>
<dbReference type="InterPro" id="IPR007813">
    <property type="entry name" value="PilN"/>
</dbReference>
<comment type="caution">
    <text evidence="1">The sequence shown here is derived from an EMBL/GenBank/DDBJ whole genome shotgun (WGS) entry which is preliminary data.</text>
</comment>
<evidence type="ECO:0000313" key="2">
    <source>
        <dbReference type="Proteomes" id="UP000316304"/>
    </source>
</evidence>
<sequence length="198" mass="22469">MFINLLPQKLVIKMLIRRRLRQWALIWAAMLIAGLLVMSANYRSLKQCQVQLDSYRQRVRPLASLQLQTSDIEKRLKTLHREVEVLETISAPDRSLALLAILGNAAKSPQYKVQIERMSLASTVNRVATQKPPTEPSHAMLSSVSLQGIADGDFGLANFVQSLRESNVFSQVELKSSLQYQRENLTGRQFQVECKFAE</sequence>
<evidence type="ECO:0000313" key="1">
    <source>
        <dbReference type="EMBL" id="TWU20984.1"/>
    </source>
</evidence>
<protein>
    <submittedName>
        <fullName evidence="1">Fimbrial assembly protein (PilN)</fullName>
    </submittedName>
</protein>